<accession>A0ABW1EES2</accession>
<evidence type="ECO:0000313" key="3">
    <source>
        <dbReference type="Proteomes" id="UP001596091"/>
    </source>
</evidence>
<name>A0ABW1EES2_9BACT</name>
<reference evidence="3" key="1">
    <citation type="journal article" date="2019" name="Int. J. Syst. Evol. Microbiol.">
        <title>The Global Catalogue of Microorganisms (GCM) 10K type strain sequencing project: providing services to taxonomists for standard genome sequencing and annotation.</title>
        <authorList>
            <consortium name="The Broad Institute Genomics Platform"/>
            <consortium name="The Broad Institute Genome Sequencing Center for Infectious Disease"/>
            <person name="Wu L."/>
            <person name="Ma J."/>
        </authorList>
    </citation>
    <scope>NUCLEOTIDE SEQUENCE [LARGE SCALE GENOMIC DNA]</scope>
    <source>
        <strain evidence="3">JCM 4087</strain>
    </source>
</reference>
<dbReference type="Gene3D" id="2.60.40.10">
    <property type="entry name" value="Immunoglobulins"/>
    <property type="match status" value="2"/>
</dbReference>
<dbReference type="InterPro" id="IPR014756">
    <property type="entry name" value="Ig_E-set"/>
</dbReference>
<gene>
    <name evidence="2" type="ORF">ACFPT7_09785</name>
</gene>
<feature type="domain" description="IPT/TIG" evidence="1">
    <location>
        <begin position="624"/>
        <end position="689"/>
    </location>
</feature>
<proteinExistence type="predicted"/>
<evidence type="ECO:0000259" key="1">
    <source>
        <dbReference type="Pfam" id="PF01833"/>
    </source>
</evidence>
<dbReference type="RefSeq" id="WP_263336108.1">
    <property type="nucleotide sequence ID" value="NZ_JAGSYH010000003.1"/>
</dbReference>
<sequence>MAFRIGRKVIGRGCVLALGIHALAICVCFSAGLEDAFAGGPKYVAGATYFNAAVMGQPVVWANGRLHYFVDQGSLGPLLNAQAVAMVDAAAAVWNAVPTAAVQLTDAGSLAEDVNGGNVVAGNGVLDAPNDVVPDATATPVAVIFDSDGAVIDALEGSGASDPTSCQLNGVLYWIDNMTTNANFAHGVIVVNGRCATSASLLQMMSYQLERAFGRILGLDYSQVNDDALKNSSETNGPLGWPIMEPANYECGETGGSCIPNPTQIRYDDVAAASRMYPVTASNLANFPGKQLTAANTVSIQGTISFRNAQGMQGVNVVARPLDANGNPLYQYTVTFVSGAYFTGNHGNEITGYVDTQGNRYDRFGSSNTSMQGYFDLSAIPLPPGVTTANYQVTFEAVNPQYANSESVGPYVLGSPAPSGTMTTITLTGLTAGGSKQLAIMVANSAGETTPIRIPVGPNPRPDMIMEPEFRLVMQPGSGASSGSDLRTAISPVRIPAALGTEADPEPLPPSGEWTSTLNKIGGGGWYSFPVQANRVFTVVTQALDETGTPSSVKAMPSIGVWDAFAAIGSAPAAFASAANGVATGETWLQVSSAAADTVRLGIQDARGDGRSDYAYHGWVLYADSVSPERLPAAGGAFVISGMGFRTGDTVFVGGANAQVTSILPNEITAIAPAAGAGISSSQDVTVNDLPGFNATAVIPGGISYDAVAGDALSIVAAPANQVPLNVPQPFTVKAVGSDGTPGGGVTVTYAIASGAASLGCGQTVCSVVTSGDGTATLQIAATSTAIAIVTASLINGASVQAHFYGGPAATISVLTPTLYLAAGATMQWPVQALVLNNGIPVAGQSVSWQSVSGIAAPGTASLTNSSGIASATLTVGPLAEGATATSNACVAGTTSCVGFGVFGSRPEFGSLIAVSGTDQSMASGATPVQVVLRALDMDGNAMAGATVNVTQALYAWAPQCSAHGRCVQAPLLVTQSSTLTSALDGFVSITPLTRSGVATKLLGLATTGNSASLMFSVEQHP</sequence>
<evidence type="ECO:0000313" key="2">
    <source>
        <dbReference type="EMBL" id="MFC5862580.1"/>
    </source>
</evidence>
<dbReference type="InterPro" id="IPR013783">
    <property type="entry name" value="Ig-like_fold"/>
</dbReference>
<dbReference type="InterPro" id="IPR002909">
    <property type="entry name" value="IPT_dom"/>
</dbReference>
<dbReference type="Proteomes" id="UP001596091">
    <property type="component" value="Unassembled WGS sequence"/>
</dbReference>
<dbReference type="SUPFAM" id="SSF81296">
    <property type="entry name" value="E set domains"/>
    <property type="match status" value="1"/>
</dbReference>
<comment type="caution">
    <text evidence="2">The sequence shown here is derived from an EMBL/GenBank/DDBJ whole genome shotgun (WGS) entry which is preliminary data.</text>
</comment>
<keyword evidence="3" id="KW-1185">Reference proteome</keyword>
<dbReference type="Pfam" id="PF01833">
    <property type="entry name" value="TIG"/>
    <property type="match status" value="1"/>
</dbReference>
<dbReference type="InterPro" id="IPR008964">
    <property type="entry name" value="Invasin/intimin_cell_adhesion"/>
</dbReference>
<organism evidence="2 3">
    <name type="scientific">Acidicapsa dinghuensis</name>
    <dbReference type="NCBI Taxonomy" id="2218256"/>
    <lineage>
        <taxon>Bacteria</taxon>
        <taxon>Pseudomonadati</taxon>
        <taxon>Acidobacteriota</taxon>
        <taxon>Terriglobia</taxon>
        <taxon>Terriglobales</taxon>
        <taxon>Acidobacteriaceae</taxon>
        <taxon>Acidicapsa</taxon>
    </lineage>
</organism>
<dbReference type="EMBL" id="JBHSPH010000002">
    <property type="protein sequence ID" value="MFC5862580.1"/>
    <property type="molecule type" value="Genomic_DNA"/>
</dbReference>
<dbReference type="SUPFAM" id="SSF49373">
    <property type="entry name" value="Invasin/intimin cell-adhesion fragments"/>
    <property type="match status" value="2"/>
</dbReference>
<protein>
    <submittedName>
        <fullName evidence="2">Ig-like domain-containing protein</fullName>
    </submittedName>
</protein>